<reference evidence="2" key="1">
    <citation type="journal article" date="2022" name="Mol. Ecol. Resour.">
        <title>The genomes of chicory, endive, great burdock and yacon provide insights into Asteraceae palaeo-polyploidization history and plant inulin production.</title>
        <authorList>
            <person name="Fan W."/>
            <person name="Wang S."/>
            <person name="Wang H."/>
            <person name="Wang A."/>
            <person name="Jiang F."/>
            <person name="Liu H."/>
            <person name="Zhao H."/>
            <person name="Xu D."/>
            <person name="Zhang Y."/>
        </authorList>
    </citation>
    <scope>NUCLEOTIDE SEQUENCE [LARGE SCALE GENOMIC DNA]</scope>
    <source>
        <strain evidence="2">cv. Yunnan</strain>
    </source>
</reference>
<name>A0ACB9B5L5_9ASTR</name>
<dbReference type="EMBL" id="CM042040">
    <property type="protein sequence ID" value="KAI3717121.1"/>
    <property type="molecule type" value="Genomic_DNA"/>
</dbReference>
<evidence type="ECO:0000313" key="2">
    <source>
        <dbReference type="Proteomes" id="UP001056120"/>
    </source>
</evidence>
<protein>
    <submittedName>
        <fullName evidence="1">Uncharacterized protein</fullName>
    </submittedName>
</protein>
<reference evidence="1 2" key="2">
    <citation type="journal article" date="2022" name="Mol. Ecol. Resour.">
        <title>The genomes of chicory, endive, great burdock and yacon provide insights into Asteraceae paleo-polyploidization history and plant inulin production.</title>
        <authorList>
            <person name="Fan W."/>
            <person name="Wang S."/>
            <person name="Wang H."/>
            <person name="Wang A."/>
            <person name="Jiang F."/>
            <person name="Liu H."/>
            <person name="Zhao H."/>
            <person name="Xu D."/>
            <person name="Zhang Y."/>
        </authorList>
    </citation>
    <scope>NUCLEOTIDE SEQUENCE [LARGE SCALE GENOMIC DNA]</scope>
    <source>
        <strain evidence="2">cv. Yunnan</strain>
        <tissue evidence="1">Leaves</tissue>
    </source>
</reference>
<dbReference type="Proteomes" id="UP001056120">
    <property type="component" value="Linkage Group LG23"/>
</dbReference>
<gene>
    <name evidence="1" type="ORF">L1987_68501</name>
</gene>
<keyword evidence="2" id="KW-1185">Reference proteome</keyword>
<comment type="caution">
    <text evidence="1">The sequence shown here is derived from an EMBL/GenBank/DDBJ whole genome shotgun (WGS) entry which is preliminary data.</text>
</comment>
<evidence type="ECO:0000313" key="1">
    <source>
        <dbReference type="EMBL" id="KAI3717121.1"/>
    </source>
</evidence>
<sequence length="281" mass="31191">MSPAIFINPPPISNQFLKFNIHRKTPFCSPALRSFNFKGSETVHRNSVRLNNTMAAGPVESGVAGADGDERLSPAVSALEYEALIDNDGVSFHQTPGGLHALVNNLSKWIAGITYNGFILLRHDAFTFWAATGCLLNFILSHTLKRFLKQERPVSGLSSDPGMPSTHAQTIFYTSVFLILSLIKWQGLNGATAILSALVATLGSYFSWLRVLQRYHTTNQVVVGAVVGSIFSVLWFWAWEEIVYKTYYSSFWLQILLVVGVACYSLGFVFSVWKSIKGEDR</sequence>
<proteinExistence type="predicted"/>
<organism evidence="1 2">
    <name type="scientific">Smallanthus sonchifolius</name>
    <dbReference type="NCBI Taxonomy" id="185202"/>
    <lineage>
        <taxon>Eukaryota</taxon>
        <taxon>Viridiplantae</taxon>
        <taxon>Streptophyta</taxon>
        <taxon>Embryophyta</taxon>
        <taxon>Tracheophyta</taxon>
        <taxon>Spermatophyta</taxon>
        <taxon>Magnoliopsida</taxon>
        <taxon>eudicotyledons</taxon>
        <taxon>Gunneridae</taxon>
        <taxon>Pentapetalae</taxon>
        <taxon>asterids</taxon>
        <taxon>campanulids</taxon>
        <taxon>Asterales</taxon>
        <taxon>Asteraceae</taxon>
        <taxon>Asteroideae</taxon>
        <taxon>Heliantheae alliance</taxon>
        <taxon>Millerieae</taxon>
        <taxon>Smallanthus</taxon>
    </lineage>
</organism>
<accession>A0ACB9B5L5</accession>